<dbReference type="OrthoDB" id="1550386at2"/>
<dbReference type="Pfam" id="PF00078">
    <property type="entry name" value="RVT_1"/>
    <property type="match status" value="1"/>
</dbReference>
<evidence type="ECO:0000259" key="12">
    <source>
        <dbReference type="PROSITE" id="PS50878"/>
    </source>
</evidence>
<evidence type="ECO:0000256" key="1">
    <source>
        <dbReference type="ARBA" id="ARBA00022722"/>
    </source>
</evidence>
<keyword evidence="5 10" id="KW-0460">Magnesium</keyword>
<organism evidence="13 14">
    <name type="scientific">Arachnia propionica</name>
    <dbReference type="NCBI Taxonomy" id="1750"/>
    <lineage>
        <taxon>Bacteria</taxon>
        <taxon>Bacillati</taxon>
        <taxon>Actinomycetota</taxon>
        <taxon>Actinomycetes</taxon>
        <taxon>Propionibacteriales</taxon>
        <taxon>Propionibacteriaceae</taxon>
        <taxon>Arachnia</taxon>
    </lineage>
</organism>
<dbReference type="GO" id="GO:0046872">
    <property type="term" value="F:metal ion binding"/>
    <property type="evidence" value="ECO:0007669"/>
    <property type="project" value="UniProtKB-UniRule"/>
</dbReference>
<dbReference type="CDD" id="cd01651">
    <property type="entry name" value="RT_G2_intron"/>
    <property type="match status" value="1"/>
</dbReference>
<comment type="caution">
    <text evidence="13">The sequence shown here is derived from an EMBL/GenBank/DDBJ whole genome shotgun (WGS) entry which is preliminary data.</text>
</comment>
<feature type="compositionally biased region" description="Basic and acidic residues" evidence="11">
    <location>
        <begin position="29"/>
        <end position="48"/>
    </location>
</feature>
<name>A0A3P1WSN8_9ACTN</name>
<comment type="subunit">
    <text evidence="9 10">Homodimer, forms a heterotetramer with a Cas2 homodimer.</text>
</comment>
<feature type="binding site" evidence="10">
    <location>
        <position position="606"/>
    </location>
    <ligand>
        <name>Mn(2+)</name>
        <dbReference type="ChEBI" id="CHEBI:29035"/>
    </ligand>
</feature>
<comment type="similarity">
    <text evidence="10">Belongs to the CRISPR-associated endonuclease Cas1 family.</text>
</comment>
<dbReference type="Gene3D" id="1.20.120.920">
    <property type="entry name" value="CRISPR-associated endonuclease Cas1, C-terminal domain"/>
    <property type="match status" value="1"/>
</dbReference>
<dbReference type="GO" id="GO:0043571">
    <property type="term" value="P:maintenance of CRISPR repeat elements"/>
    <property type="evidence" value="ECO:0007669"/>
    <property type="project" value="UniProtKB-UniRule"/>
</dbReference>
<evidence type="ECO:0000313" key="14">
    <source>
        <dbReference type="Proteomes" id="UP000280935"/>
    </source>
</evidence>
<dbReference type="PROSITE" id="PS50878">
    <property type="entry name" value="RT_POL"/>
    <property type="match status" value="1"/>
</dbReference>
<feature type="binding site" evidence="10">
    <location>
        <position position="621"/>
    </location>
    <ligand>
        <name>Mn(2+)</name>
        <dbReference type="ChEBI" id="CHEBI:29035"/>
    </ligand>
</feature>
<dbReference type="GO" id="GO:0003677">
    <property type="term" value="F:DNA binding"/>
    <property type="evidence" value="ECO:0007669"/>
    <property type="project" value="UniProtKB-KW"/>
</dbReference>
<evidence type="ECO:0000256" key="4">
    <source>
        <dbReference type="ARBA" id="ARBA00022801"/>
    </source>
</evidence>
<keyword evidence="8 10" id="KW-0464">Manganese</keyword>
<evidence type="ECO:0000256" key="11">
    <source>
        <dbReference type="SAM" id="MobiDB-lite"/>
    </source>
</evidence>
<dbReference type="GO" id="GO:0051607">
    <property type="term" value="P:defense response to virus"/>
    <property type="evidence" value="ECO:0007669"/>
    <property type="project" value="UniProtKB-UniRule"/>
</dbReference>
<dbReference type="InterPro" id="IPR000477">
    <property type="entry name" value="RT_dom"/>
</dbReference>
<dbReference type="InterPro" id="IPR043502">
    <property type="entry name" value="DNA/RNA_pol_sf"/>
</dbReference>
<feature type="region of interest" description="Disordered" evidence="11">
    <location>
        <begin position="1"/>
        <end position="86"/>
    </location>
</feature>
<keyword evidence="2 10" id="KW-0479">Metal-binding</keyword>
<dbReference type="GO" id="GO:0004519">
    <property type="term" value="F:endonuclease activity"/>
    <property type="evidence" value="ECO:0007669"/>
    <property type="project" value="UniProtKB-UniRule"/>
</dbReference>
<comment type="function">
    <text evidence="10">CRISPR (clustered regularly interspaced short palindromic repeat), is an adaptive immune system that provides protection against mobile genetic elements (viruses, transposable elements and conjugative plasmids). CRISPR clusters contain spacers, sequences complementary to antecedent mobile elements, and target invading nucleic acids. CRISPR clusters are transcribed and processed into CRISPR RNA (crRNA). Acts as a dsDNA endonuclease. Involved in the integration of spacer DNA into the CRISPR cassette.</text>
</comment>
<dbReference type="EMBL" id="RQYT01000030">
    <property type="protein sequence ID" value="RRD48777.1"/>
    <property type="molecule type" value="Genomic_DNA"/>
</dbReference>
<evidence type="ECO:0000256" key="10">
    <source>
        <dbReference type="HAMAP-Rule" id="MF_01470"/>
    </source>
</evidence>
<evidence type="ECO:0000256" key="3">
    <source>
        <dbReference type="ARBA" id="ARBA00022759"/>
    </source>
</evidence>
<evidence type="ECO:0000256" key="6">
    <source>
        <dbReference type="ARBA" id="ARBA00023118"/>
    </source>
</evidence>
<dbReference type="Pfam" id="PF01867">
    <property type="entry name" value="Cas_Cas1"/>
    <property type="match status" value="1"/>
</dbReference>
<evidence type="ECO:0000256" key="5">
    <source>
        <dbReference type="ARBA" id="ARBA00022842"/>
    </source>
</evidence>
<feature type="compositionally biased region" description="Polar residues" evidence="11">
    <location>
        <begin position="56"/>
        <end position="77"/>
    </location>
</feature>
<keyword evidence="3 10" id="KW-0255">Endonuclease</keyword>
<reference evidence="13 14" key="1">
    <citation type="submission" date="2018-11" db="EMBL/GenBank/DDBJ databases">
        <title>Genomes From Bacteria Associated with the Canine Oral Cavity: a Test Case for Automated Genome-Based Taxonomic Assignment.</title>
        <authorList>
            <person name="Coil D.A."/>
            <person name="Jospin G."/>
            <person name="Darling A.E."/>
            <person name="Wallis C."/>
            <person name="Davis I.J."/>
            <person name="Harris S."/>
            <person name="Eisen J.A."/>
            <person name="Holcombe L.J."/>
            <person name="O'Flynn C."/>
        </authorList>
    </citation>
    <scope>NUCLEOTIDE SEQUENCE [LARGE SCALE GENOMIC DNA]</scope>
    <source>
        <strain evidence="13 14">OH2822_COT-296</strain>
    </source>
</reference>
<evidence type="ECO:0000256" key="9">
    <source>
        <dbReference type="ARBA" id="ARBA00038592"/>
    </source>
</evidence>
<dbReference type="SUPFAM" id="SSF56672">
    <property type="entry name" value="DNA/RNA polymerases"/>
    <property type="match status" value="1"/>
</dbReference>
<dbReference type="PANTHER" id="PTHR34353:SF2">
    <property type="entry name" value="CRISPR-ASSOCIATED ENDONUCLEASE CAS1 1"/>
    <property type="match status" value="1"/>
</dbReference>
<sequence>MSGRITSGLKHPRTFPRWSSRTANASEPSESRPGEDSGQRFQRSRHEASGLGSTSGGQDRTQATMTSPQEKQPNIENSNDDRQGGWMSADVLSGLELPLCLQLPALTKAWERVLRKDAQDGDLSVGVERFAEDAETHLAALVVELSDGSYQPRTLTRVAIPKKGGQRFLDIPPVRDRIVERAILEHLTPRVDPLFGSTAYGYRPGLGVADAVAEVVRFREEGCTHVLRTDVHNCFPSLPVPLIKRQLDGLIDDPLIHQLVMLLLDRRTRDQKGRTMPFPGLPQGAALSPMLANLTLTPLDEALLDAGFPVVRYADDLVVGLDSPDDGPEALRVATAALKGIGMELGAEKTGITSFDEGFAFLGEEFGPRYPPATGEGRIQEPDKKVLYVARQGSRIQVSKGRLEVVHGDKELLSAPVSDIARIVCFGAVGISAWARSWALRNNIDILLASRRGSYMGAIVNDSWPARRSRLLAQLLIDGTEREMEIAREIVAAKLRHQVTLLRRFSKRAEAEHTAEVTHHIQALGRMIPDATNRDELMGLEGAAARVYWPRFGALLPEELRFEERSRQPPRDVMNAALSFLYTLLLGEAVTAIRATGLDPDIGVLHADHDTRPSLALDLMEEFRPLVVDHVVMSAARRGTLTAAHGRDIDGRGGIHLTAAGREAMIAAFEQRMLTHVAGALEDVRATRRHHLYRQAQRLRAAIMDPTQKWTGLAWR</sequence>
<dbReference type="InterPro" id="IPR002729">
    <property type="entry name" value="CRISPR-assoc_Cas1"/>
</dbReference>
<dbReference type="PANTHER" id="PTHR34353">
    <property type="entry name" value="CRISPR-ASSOCIATED ENDONUCLEASE CAS1 1"/>
    <property type="match status" value="1"/>
</dbReference>
<keyword evidence="6 10" id="KW-0051">Antiviral defense</keyword>
<dbReference type="NCBIfam" id="TIGR00287">
    <property type="entry name" value="cas1"/>
    <property type="match status" value="1"/>
</dbReference>
<evidence type="ECO:0000256" key="7">
    <source>
        <dbReference type="ARBA" id="ARBA00023125"/>
    </source>
</evidence>
<comment type="cofactor">
    <cofactor evidence="10">
        <name>Mg(2+)</name>
        <dbReference type="ChEBI" id="CHEBI:18420"/>
    </cofactor>
    <cofactor evidence="10">
        <name>Mn(2+)</name>
        <dbReference type="ChEBI" id="CHEBI:29035"/>
    </cofactor>
</comment>
<accession>A0A3P1WSN8</accession>
<feature type="compositionally biased region" description="Polar residues" evidence="11">
    <location>
        <begin position="17"/>
        <end position="28"/>
    </location>
</feature>
<evidence type="ECO:0000256" key="2">
    <source>
        <dbReference type="ARBA" id="ARBA00022723"/>
    </source>
</evidence>
<keyword evidence="7 10" id="KW-0238">DNA-binding</keyword>
<gene>
    <name evidence="10 13" type="primary">cas1</name>
    <name evidence="13" type="ORF">EII35_11260</name>
</gene>
<dbReference type="CDD" id="cd09634">
    <property type="entry name" value="Cas1_I-II-III"/>
    <property type="match status" value="1"/>
</dbReference>
<keyword evidence="4 10" id="KW-0378">Hydrolase</keyword>
<keyword evidence="1 10" id="KW-0540">Nuclease</keyword>
<dbReference type="GO" id="GO:0016787">
    <property type="term" value="F:hydrolase activity"/>
    <property type="evidence" value="ECO:0007669"/>
    <property type="project" value="UniProtKB-KW"/>
</dbReference>
<dbReference type="InterPro" id="IPR042206">
    <property type="entry name" value="CRISPR-assoc_Cas1_C"/>
</dbReference>
<evidence type="ECO:0000256" key="8">
    <source>
        <dbReference type="ARBA" id="ARBA00023211"/>
    </source>
</evidence>
<dbReference type="EC" id="3.1.-.-" evidence="10"/>
<dbReference type="AlphaFoldDB" id="A0A3P1WSN8"/>
<feature type="domain" description="Reverse transcriptase" evidence="12">
    <location>
        <begin position="141"/>
        <end position="366"/>
    </location>
</feature>
<protein>
    <recommendedName>
        <fullName evidence="10">CRISPR-associated endonuclease Cas1</fullName>
        <ecNumber evidence="10">3.1.-.-</ecNumber>
    </recommendedName>
</protein>
<dbReference type="Proteomes" id="UP000280935">
    <property type="component" value="Unassembled WGS sequence"/>
</dbReference>
<dbReference type="Gene3D" id="3.100.10.20">
    <property type="entry name" value="CRISPR-associated endonuclease Cas1, N-terminal domain"/>
    <property type="match status" value="1"/>
</dbReference>
<dbReference type="InterPro" id="IPR050646">
    <property type="entry name" value="Cas1"/>
</dbReference>
<dbReference type="InterPro" id="IPR042211">
    <property type="entry name" value="CRISPR-assoc_Cas1_N"/>
</dbReference>
<proteinExistence type="inferred from homology"/>
<dbReference type="HAMAP" id="MF_01470">
    <property type="entry name" value="Cas1"/>
    <property type="match status" value="1"/>
</dbReference>
<feature type="binding site" evidence="10">
    <location>
        <position position="541"/>
    </location>
    <ligand>
        <name>Mn(2+)</name>
        <dbReference type="ChEBI" id="CHEBI:29035"/>
    </ligand>
</feature>
<evidence type="ECO:0000313" key="13">
    <source>
        <dbReference type="EMBL" id="RRD48777.1"/>
    </source>
</evidence>